<reference evidence="3" key="1">
    <citation type="journal article" date="2014" name="Front. Microbiol.">
        <title>High frequency of phylogenetically diverse reductive dehalogenase-homologous genes in deep subseafloor sedimentary metagenomes.</title>
        <authorList>
            <person name="Kawai M."/>
            <person name="Futagami T."/>
            <person name="Toyoda A."/>
            <person name="Takaki Y."/>
            <person name="Nishi S."/>
            <person name="Hori S."/>
            <person name="Arai W."/>
            <person name="Tsubouchi T."/>
            <person name="Morono Y."/>
            <person name="Uchiyama I."/>
            <person name="Ito T."/>
            <person name="Fujiyama A."/>
            <person name="Inagaki F."/>
            <person name="Takami H."/>
        </authorList>
    </citation>
    <scope>NUCLEOTIDE SEQUENCE</scope>
    <source>
        <strain evidence="3">Expedition CK06-06</strain>
    </source>
</reference>
<proteinExistence type="inferred from homology"/>
<dbReference type="EMBL" id="BARW01018890">
    <property type="protein sequence ID" value="GAI89312.1"/>
    <property type="molecule type" value="Genomic_DNA"/>
</dbReference>
<dbReference type="NCBIfam" id="TIGR00026">
    <property type="entry name" value="hi_GC_TIGR00026"/>
    <property type="match status" value="1"/>
</dbReference>
<feature type="non-terminal residue" evidence="3">
    <location>
        <position position="116"/>
    </location>
</feature>
<dbReference type="Gene3D" id="2.30.110.10">
    <property type="entry name" value="Electron Transport, Fmn-binding Protein, Chain A"/>
    <property type="match status" value="1"/>
</dbReference>
<evidence type="ECO:0008006" key="4">
    <source>
        <dbReference type="Google" id="ProtNLM"/>
    </source>
</evidence>
<dbReference type="InterPro" id="IPR012349">
    <property type="entry name" value="Split_barrel_FMN-bd"/>
</dbReference>
<dbReference type="Pfam" id="PF04075">
    <property type="entry name" value="F420H2_quin_red"/>
    <property type="match status" value="1"/>
</dbReference>
<comment type="similarity">
    <text evidence="1">Belongs to the F420H(2)-dependent quinone reductase family.</text>
</comment>
<evidence type="ECO:0000256" key="2">
    <source>
        <dbReference type="ARBA" id="ARBA00049106"/>
    </source>
</evidence>
<dbReference type="InterPro" id="IPR004378">
    <property type="entry name" value="F420H2_quin_Rdtase"/>
</dbReference>
<dbReference type="GO" id="GO:0070967">
    <property type="term" value="F:coenzyme F420 binding"/>
    <property type="evidence" value="ECO:0007669"/>
    <property type="project" value="TreeGrafter"/>
</dbReference>
<sequence length="116" mass="12650">MVPKLPKGMRPKNIIVLHHTGRRSGQPRTAGLQQIYHDSGTSRYFVAAAYGPTSDWWLNVLAHPQVTIDVGGDVIDAIAAPVDPDEAVTVMEAAIEQTPRLRDQAFKHAKVSVSDP</sequence>
<dbReference type="PANTHER" id="PTHR39428">
    <property type="entry name" value="F420H(2)-DEPENDENT QUINONE REDUCTASE RV1261C"/>
    <property type="match status" value="1"/>
</dbReference>
<dbReference type="AlphaFoldDB" id="X1S8C2"/>
<dbReference type="GO" id="GO:0005886">
    <property type="term" value="C:plasma membrane"/>
    <property type="evidence" value="ECO:0007669"/>
    <property type="project" value="TreeGrafter"/>
</dbReference>
<dbReference type="GO" id="GO:0016491">
    <property type="term" value="F:oxidoreductase activity"/>
    <property type="evidence" value="ECO:0007669"/>
    <property type="project" value="InterPro"/>
</dbReference>
<comment type="catalytic activity">
    <reaction evidence="2">
        <text>oxidized coenzyme F420-(gamma-L-Glu)(n) + a quinol + H(+) = reduced coenzyme F420-(gamma-L-Glu)(n) + a quinone</text>
        <dbReference type="Rhea" id="RHEA:39663"/>
        <dbReference type="Rhea" id="RHEA-COMP:12939"/>
        <dbReference type="Rhea" id="RHEA-COMP:14378"/>
        <dbReference type="ChEBI" id="CHEBI:15378"/>
        <dbReference type="ChEBI" id="CHEBI:24646"/>
        <dbReference type="ChEBI" id="CHEBI:132124"/>
        <dbReference type="ChEBI" id="CHEBI:133980"/>
        <dbReference type="ChEBI" id="CHEBI:139511"/>
    </reaction>
</comment>
<organism evidence="3">
    <name type="scientific">marine sediment metagenome</name>
    <dbReference type="NCBI Taxonomy" id="412755"/>
    <lineage>
        <taxon>unclassified sequences</taxon>
        <taxon>metagenomes</taxon>
        <taxon>ecological metagenomes</taxon>
    </lineage>
</organism>
<gene>
    <name evidence="3" type="ORF">S12H4_32246</name>
</gene>
<comment type="caution">
    <text evidence="3">The sequence shown here is derived from an EMBL/GenBank/DDBJ whole genome shotgun (WGS) entry which is preliminary data.</text>
</comment>
<protein>
    <recommendedName>
        <fullName evidence="4">Nitroreductase family deazaflavin-dependent oxidoreductase</fullName>
    </recommendedName>
</protein>
<dbReference type="PANTHER" id="PTHR39428:SF1">
    <property type="entry name" value="F420H(2)-DEPENDENT QUINONE REDUCTASE RV1261C"/>
    <property type="match status" value="1"/>
</dbReference>
<name>X1S8C2_9ZZZZ</name>
<evidence type="ECO:0000313" key="3">
    <source>
        <dbReference type="EMBL" id="GAI89312.1"/>
    </source>
</evidence>
<evidence type="ECO:0000256" key="1">
    <source>
        <dbReference type="ARBA" id="ARBA00008710"/>
    </source>
</evidence>
<accession>X1S8C2</accession>